<dbReference type="EMBL" id="VLPL01000007">
    <property type="protein sequence ID" value="TSJ41552.1"/>
    <property type="molecule type" value="Genomic_DNA"/>
</dbReference>
<dbReference type="GO" id="GO:0046872">
    <property type="term" value="F:metal ion binding"/>
    <property type="evidence" value="ECO:0007669"/>
    <property type="project" value="UniProtKB-KW"/>
</dbReference>
<accession>A0A556MNZ5</accession>
<protein>
    <submittedName>
        <fullName evidence="7">Polyprenyl synthetase family protein</fullName>
    </submittedName>
</protein>
<gene>
    <name evidence="7" type="ORF">FO442_13895</name>
</gene>
<dbReference type="PANTHER" id="PTHR12001:SF85">
    <property type="entry name" value="SHORT CHAIN ISOPRENYL DIPHOSPHATE SYNTHASE"/>
    <property type="match status" value="1"/>
</dbReference>
<dbReference type="PROSITE" id="PS00444">
    <property type="entry name" value="POLYPRENYL_SYNTHASE_2"/>
    <property type="match status" value="1"/>
</dbReference>
<comment type="caution">
    <text evidence="7">The sequence shown here is derived from an EMBL/GenBank/DDBJ whole genome shotgun (WGS) entry which is preliminary data.</text>
</comment>
<dbReference type="SFLD" id="SFLDS00005">
    <property type="entry name" value="Isoprenoid_Synthase_Type_I"/>
    <property type="match status" value="1"/>
</dbReference>
<evidence type="ECO:0000313" key="7">
    <source>
        <dbReference type="EMBL" id="TSJ41552.1"/>
    </source>
</evidence>
<dbReference type="CDD" id="cd00685">
    <property type="entry name" value="Trans_IPPS_HT"/>
    <property type="match status" value="1"/>
</dbReference>
<keyword evidence="5" id="KW-0460">Magnesium</keyword>
<evidence type="ECO:0000256" key="3">
    <source>
        <dbReference type="ARBA" id="ARBA00022679"/>
    </source>
</evidence>
<dbReference type="GO" id="GO:0008299">
    <property type="term" value="P:isoprenoid biosynthetic process"/>
    <property type="evidence" value="ECO:0007669"/>
    <property type="project" value="InterPro"/>
</dbReference>
<proteinExistence type="inferred from homology"/>
<sequence>MNGLAPYAAYVKNQISSLELADGPKSLFDPPRYFLSLGGKRMRPILTLMSGEIFNVPKEESIHAALCVELFHNFSLIHDDIMDGAPVRRGKATVHTKWSPEVAILSGDVLFVEAYRQLIRYSDNRLPLLLKRFNETAIEVCQGQQMDMDFEKLDTVSEAEYIEMIRLKTSVLLGCALELGAILGNQDEAIRKHLYEFGVSLGIAFQIQDDILDLYGDPELFGKQVGGDILSNKKTLLFLKAKELSELHSDERFLVLTQMGATADKIEQAKKLFEETGAKKATLDTMDGYYFRAMQNLEKLEEKGLHVEALRELANFLITRVL</sequence>
<dbReference type="SFLD" id="SFLDG01017">
    <property type="entry name" value="Polyprenyl_Transferase_Like"/>
    <property type="match status" value="1"/>
</dbReference>
<dbReference type="InterPro" id="IPR000092">
    <property type="entry name" value="Polyprenyl_synt"/>
</dbReference>
<dbReference type="SUPFAM" id="SSF48576">
    <property type="entry name" value="Terpenoid synthases"/>
    <property type="match status" value="1"/>
</dbReference>
<dbReference type="Proteomes" id="UP000316008">
    <property type="component" value="Unassembled WGS sequence"/>
</dbReference>
<dbReference type="PANTHER" id="PTHR12001">
    <property type="entry name" value="GERANYLGERANYL PYROPHOSPHATE SYNTHASE"/>
    <property type="match status" value="1"/>
</dbReference>
<reference evidence="7 8" key="1">
    <citation type="submission" date="2019-07" db="EMBL/GenBank/DDBJ databases">
        <authorList>
            <person name="Huq M.A."/>
        </authorList>
    </citation>
    <scope>NUCLEOTIDE SEQUENCE [LARGE SCALE GENOMIC DNA]</scope>
    <source>
        <strain evidence="7 8">MAH-3</strain>
    </source>
</reference>
<evidence type="ECO:0000313" key="8">
    <source>
        <dbReference type="Proteomes" id="UP000316008"/>
    </source>
</evidence>
<keyword evidence="8" id="KW-1185">Reference proteome</keyword>
<dbReference type="RefSeq" id="WP_144333813.1">
    <property type="nucleotide sequence ID" value="NZ_VLPL01000007.1"/>
</dbReference>
<dbReference type="Gene3D" id="1.10.600.10">
    <property type="entry name" value="Farnesyl Diphosphate Synthase"/>
    <property type="match status" value="1"/>
</dbReference>
<keyword evidence="3 6" id="KW-0808">Transferase</keyword>
<evidence type="ECO:0000256" key="1">
    <source>
        <dbReference type="ARBA" id="ARBA00001946"/>
    </source>
</evidence>
<evidence type="ECO:0000256" key="6">
    <source>
        <dbReference type="RuleBase" id="RU004466"/>
    </source>
</evidence>
<evidence type="ECO:0000256" key="2">
    <source>
        <dbReference type="ARBA" id="ARBA00006706"/>
    </source>
</evidence>
<name>A0A556MNZ5_9FLAO</name>
<dbReference type="InterPro" id="IPR033749">
    <property type="entry name" value="Polyprenyl_synt_CS"/>
</dbReference>
<dbReference type="PROSITE" id="PS00723">
    <property type="entry name" value="POLYPRENYL_SYNTHASE_1"/>
    <property type="match status" value="1"/>
</dbReference>
<dbReference type="AlphaFoldDB" id="A0A556MNZ5"/>
<dbReference type="OrthoDB" id="9805316at2"/>
<comment type="similarity">
    <text evidence="2 6">Belongs to the FPP/GGPP synthase family.</text>
</comment>
<organism evidence="7 8">
    <name type="scientific">Fluviicola chungangensis</name>
    <dbReference type="NCBI Taxonomy" id="2597671"/>
    <lineage>
        <taxon>Bacteria</taxon>
        <taxon>Pseudomonadati</taxon>
        <taxon>Bacteroidota</taxon>
        <taxon>Flavobacteriia</taxon>
        <taxon>Flavobacteriales</taxon>
        <taxon>Crocinitomicaceae</taxon>
        <taxon>Fluviicola</taxon>
    </lineage>
</organism>
<dbReference type="InterPro" id="IPR008949">
    <property type="entry name" value="Isoprenoid_synthase_dom_sf"/>
</dbReference>
<dbReference type="GO" id="GO:0004659">
    <property type="term" value="F:prenyltransferase activity"/>
    <property type="evidence" value="ECO:0007669"/>
    <property type="project" value="InterPro"/>
</dbReference>
<dbReference type="Pfam" id="PF00348">
    <property type="entry name" value="polyprenyl_synt"/>
    <property type="match status" value="1"/>
</dbReference>
<keyword evidence="4" id="KW-0479">Metal-binding</keyword>
<evidence type="ECO:0000256" key="4">
    <source>
        <dbReference type="ARBA" id="ARBA00022723"/>
    </source>
</evidence>
<comment type="cofactor">
    <cofactor evidence="1">
        <name>Mg(2+)</name>
        <dbReference type="ChEBI" id="CHEBI:18420"/>
    </cofactor>
</comment>
<evidence type="ECO:0000256" key="5">
    <source>
        <dbReference type="ARBA" id="ARBA00022842"/>
    </source>
</evidence>